<accession>A0A2G8SZR5</accession>
<name>A0A2G8SZR5_9BURK</name>
<keyword evidence="2" id="KW-1185">Reference proteome</keyword>
<dbReference type="EMBL" id="PDOB01000022">
    <property type="protein sequence ID" value="PIL39203.1"/>
    <property type="molecule type" value="Genomic_DNA"/>
</dbReference>
<dbReference type="Proteomes" id="UP000228593">
    <property type="component" value="Unassembled WGS sequence"/>
</dbReference>
<proteinExistence type="predicted"/>
<dbReference type="AlphaFoldDB" id="A0A2G8SZR5"/>
<reference evidence="1 2" key="1">
    <citation type="submission" date="2017-10" db="EMBL/GenBank/DDBJ databases">
        <title>Massilia psychrophilum sp. nov., a novel purple-pigmented bacterium isolated from Tianshan glacier, Xinjiang Municipality, China.</title>
        <authorList>
            <person name="Wang H."/>
        </authorList>
    </citation>
    <scope>NUCLEOTIDE SEQUENCE [LARGE SCALE GENOMIC DNA]</scope>
    <source>
        <strain evidence="1 2">JCM 30813</strain>
    </source>
</reference>
<gene>
    <name evidence="1" type="ORF">CR103_14040</name>
</gene>
<evidence type="ECO:0000313" key="1">
    <source>
        <dbReference type="EMBL" id="PIL39203.1"/>
    </source>
</evidence>
<dbReference type="OrthoDB" id="9181631at2"/>
<comment type="caution">
    <text evidence="1">The sequence shown here is derived from an EMBL/GenBank/DDBJ whole genome shotgun (WGS) entry which is preliminary data.</text>
</comment>
<dbReference type="RefSeq" id="WP_099916610.1">
    <property type="nucleotide sequence ID" value="NZ_BMHS01000018.1"/>
</dbReference>
<organism evidence="1 2">
    <name type="scientific">Massilia psychrophila</name>
    <dbReference type="NCBI Taxonomy" id="1603353"/>
    <lineage>
        <taxon>Bacteria</taxon>
        <taxon>Pseudomonadati</taxon>
        <taxon>Pseudomonadota</taxon>
        <taxon>Betaproteobacteria</taxon>
        <taxon>Burkholderiales</taxon>
        <taxon>Oxalobacteraceae</taxon>
        <taxon>Telluria group</taxon>
        <taxon>Massilia</taxon>
    </lineage>
</organism>
<protein>
    <submittedName>
        <fullName evidence="1">Uncharacterized protein</fullName>
    </submittedName>
</protein>
<evidence type="ECO:0000313" key="2">
    <source>
        <dbReference type="Proteomes" id="UP000228593"/>
    </source>
</evidence>
<sequence length="325" mass="36252">MTDSFDSLFNKTFNAGIPGSQFLNACVGTNGHVDKRSYSLGFAEAVDILMHTVTEDQGGTIDALIYPICFCARHQLELFIKEQIDAISPIRSALPQKTLTSTHDINHLWAELVSVATATDRRFSNKLDALKEFVSDFGDIDPTGQTFRYPDNAESERHLVRTPVINILTLRDRFAAMRALIEEFELFTDSIVGEYRRGTLTSKLSRPEIEEIARALPARAEWGSEEFFRAKDEARARHRLSSNDFGKAAEVIQSHPYFCSLIGMKKELRGLSSASIGKLANFMGGKFTADRPAKRRAGRVRNAAHCRVSQLLSRGLRGPVQRGAI</sequence>